<evidence type="ECO:0000313" key="3">
    <source>
        <dbReference type="Proteomes" id="UP000184671"/>
    </source>
</evidence>
<dbReference type="SUPFAM" id="SSF81301">
    <property type="entry name" value="Nucleotidyltransferase"/>
    <property type="match status" value="1"/>
</dbReference>
<dbReference type="AlphaFoldDB" id="A0A1M4MNN1"/>
<dbReference type="RefSeq" id="WP_083608978.1">
    <property type="nucleotide sequence ID" value="NZ_FMID01000055.1"/>
</dbReference>
<dbReference type="InterPro" id="IPR043519">
    <property type="entry name" value="NT_sf"/>
</dbReference>
<dbReference type="InterPro" id="IPR001845">
    <property type="entry name" value="HTH_ArsR_DNA-bd_dom"/>
</dbReference>
<accession>A0A1M4MNN1</accession>
<reference evidence="2 3" key="1">
    <citation type="submission" date="2016-08" db="EMBL/GenBank/DDBJ databases">
        <authorList>
            <person name="Seilhamer J.J."/>
        </authorList>
    </citation>
    <scope>NUCLEOTIDE SEQUENCE [LARGE SCALE GENOMIC DNA]</scope>
    <source>
        <strain evidence="2">L21-II-0</strain>
    </source>
</reference>
<dbReference type="Gene3D" id="3.30.460.10">
    <property type="entry name" value="Beta Polymerase, domain 2"/>
    <property type="match status" value="1"/>
</dbReference>
<dbReference type="InterPro" id="IPR011991">
    <property type="entry name" value="ArsR-like_HTH"/>
</dbReference>
<dbReference type="InterPro" id="IPR036388">
    <property type="entry name" value="WH-like_DNA-bd_sf"/>
</dbReference>
<dbReference type="PROSITE" id="PS50987">
    <property type="entry name" value="HTH_ARSR_2"/>
    <property type="match status" value="1"/>
</dbReference>
<gene>
    <name evidence="2" type="ORF">L21_2338</name>
</gene>
<dbReference type="Pfam" id="PF01909">
    <property type="entry name" value="NTP_transf_2"/>
    <property type="match status" value="1"/>
</dbReference>
<dbReference type="GO" id="GO:0016779">
    <property type="term" value="F:nucleotidyltransferase activity"/>
    <property type="evidence" value="ECO:0007669"/>
    <property type="project" value="InterPro"/>
</dbReference>
<dbReference type="InterPro" id="IPR036390">
    <property type="entry name" value="WH_DNA-bd_sf"/>
</dbReference>
<dbReference type="Proteomes" id="UP000184671">
    <property type="component" value="Unassembled WGS sequence"/>
</dbReference>
<dbReference type="OrthoDB" id="9287at2157"/>
<organism evidence="2 3">
    <name type="scientific">Methanoculleus chikugoensis</name>
    <dbReference type="NCBI Taxonomy" id="118126"/>
    <lineage>
        <taxon>Archaea</taxon>
        <taxon>Methanobacteriati</taxon>
        <taxon>Methanobacteriota</taxon>
        <taxon>Stenosarchaea group</taxon>
        <taxon>Methanomicrobia</taxon>
        <taxon>Methanomicrobiales</taxon>
        <taxon>Methanomicrobiaceae</taxon>
        <taxon>Methanoculleus</taxon>
    </lineage>
</organism>
<dbReference type="EMBL" id="FMID01000055">
    <property type="protein sequence ID" value="SCL76408.1"/>
    <property type="molecule type" value="Genomic_DNA"/>
</dbReference>
<dbReference type="Gene3D" id="1.10.10.10">
    <property type="entry name" value="Winged helix-like DNA-binding domain superfamily/Winged helix DNA-binding domain"/>
    <property type="match status" value="1"/>
</dbReference>
<feature type="domain" description="HTH arsR-type" evidence="1">
    <location>
        <begin position="1"/>
        <end position="89"/>
    </location>
</feature>
<protein>
    <submittedName>
        <fullName evidence="2">Putative nucleotidyltransferases</fullName>
    </submittedName>
</protein>
<dbReference type="SUPFAM" id="SSF46785">
    <property type="entry name" value="Winged helix' DNA-binding domain"/>
    <property type="match status" value="1"/>
</dbReference>
<dbReference type="STRING" id="118126.L21_2338"/>
<dbReference type="CDD" id="cd00090">
    <property type="entry name" value="HTH_ARSR"/>
    <property type="match status" value="1"/>
</dbReference>
<evidence type="ECO:0000313" key="2">
    <source>
        <dbReference type="EMBL" id="SCL76408.1"/>
    </source>
</evidence>
<dbReference type="CDD" id="cd05403">
    <property type="entry name" value="NT_KNTase_like"/>
    <property type="match status" value="1"/>
</dbReference>
<sequence length="186" mass="20921">MLERLIPSKTRVKLLTLFLLNPEREIYLREVQRMTGENLNAVRRELANLEEIGLLTSTRRGNARYYVVNKNFPIYHELTAIILKTEGVAKVVRERLAGVGGVDTVFIFGSFASGKAGATSDIDLFIVGDVDEDLLIPVVRETEAALGREINYVLFPREEMDQRIAEGDPFVMNVLNEPRVMLIGEG</sequence>
<name>A0A1M4MNN1_9EURY</name>
<dbReference type="GO" id="GO:0003700">
    <property type="term" value="F:DNA-binding transcription factor activity"/>
    <property type="evidence" value="ECO:0007669"/>
    <property type="project" value="InterPro"/>
</dbReference>
<proteinExistence type="predicted"/>
<keyword evidence="2" id="KW-0808">Transferase</keyword>
<evidence type="ECO:0000259" key="1">
    <source>
        <dbReference type="PROSITE" id="PS50987"/>
    </source>
</evidence>
<dbReference type="InterPro" id="IPR002934">
    <property type="entry name" value="Polymerase_NTP_transf_dom"/>
</dbReference>